<feature type="compositionally biased region" description="Basic and acidic residues" evidence="7">
    <location>
        <begin position="425"/>
        <end position="442"/>
    </location>
</feature>
<dbReference type="InterPro" id="IPR017441">
    <property type="entry name" value="Protein_kinase_ATP_BS"/>
</dbReference>
<proteinExistence type="inferred from homology"/>
<dbReference type="EMBL" id="KN831957">
    <property type="protein sequence ID" value="KIO08354.1"/>
    <property type="molecule type" value="Genomic_DNA"/>
</dbReference>
<gene>
    <name evidence="9" type="ORF">M404DRAFT_997284</name>
</gene>
<dbReference type="InterPro" id="IPR011009">
    <property type="entry name" value="Kinase-like_dom_sf"/>
</dbReference>
<dbReference type="Proteomes" id="UP000054217">
    <property type="component" value="Unassembled WGS sequence"/>
</dbReference>
<feature type="compositionally biased region" description="Low complexity" evidence="7">
    <location>
        <begin position="81"/>
        <end position="97"/>
    </location>
</feature>
<dbReference type="PANTHER" id="PTHR48016">
    <property type="entry name" value="MAP KINASE KINASE KINASE SSK2-RELATED-RELATED"/>
    <property type="match status" value="1"/>
</dbReference>
<feature type="compositionally biased region" description="Low complexity" evidence="7">
    <location>
        <begin position="521"/>
        <end position="531"/>
    </location>
</feature>
<dbReference type="HOGENOM" id="CLU_004980_0_0_1"/>
<feature type="region of interest" description="Disordered" evidence="7">
    <location>
        <begin position="868"/>
        <end position="896"/>
    </location>
</feature>
<dbReference type="GO" id="GO:0005524">
    <property type="term" value="F:ATP binding"/>
    <property type="evidence" value="ECO:0007669"/>
    <property type="project" value="UniProtKB-UniRule"/>
</dbReference>
<evidence type="ECO:0000256" key="6">
    <source>
        <dbReference type="PROSITE-ProRule" id="PRU10141"/>
    </source>
</evidence>
<feature type="compositionally biased region" description="Low complexity" evidence="7">
    <location>
        <begin position="293"/>
        <end position="314"/>
    </location>
</feature>
<dbReference type="PROSITE" id="PS00108">
    <property type="entry name" value="PROTEIN_KINASE_ST"/>
    <property type="match status" value="1"/>
</dbReference>
<evidence type="ECO:0000313" key="9">
    <source>
        <dbReference type="EMBL" id="KIO08354.1"/>
    </source>
</evidence>
<keyword evidence="4" id="KW-0418">Kinase</keyword>
<feature type="binding site" evidence="6">
    <location>
        <position position="1049"/>
    </location>
    <ligand>
        <name>ATP</name>
        <dbReference type="ChEBI" id="CHEBI:30616"/>
    </ligand>
</feature>
<keyword evidence="5 6" id="KW-0067">ATP-binding</keyword>
<feature type="compositionally biased region" description="Polar residues" evidence="7">
    <location>
        <begin position="164"/>
        <end position="175"/>
    </location>
</feature>
<feature type="compositionally biased region" description="Pro residues" evidence="7">
    <location>
        <begin position="50"/>
        <end position="70"/>
    </location>
</feature>
<feature type="compositionally biased region" description="Polar residues" evidence="7">
    <location>
        <begin position="486"/>
        <end position="499"/>
    </location>
</feature>
<dbReference type="FunFam" id="3.30.200.20:FF:000387">
    <property type="entry name" value="Serine/threonine-protein kinase STE11"/>
    <property type="match status" value="1"/>
</dbReference>
<evidence type="ECO:0000313" key="10">
    <source>
        <dbReference type="Proteomes" id="UP000054217"/>
    </source>
</evidence>
<evidence type="ECO:0000256" key="7">
    <source>
        <dbReference type="SAM" id="MobiDB-lite"/>
    </source>
</evidence>
<keyword evidence="2" id="KW-0808">Transferase</keyword>
<evidence type="ECO:0000256" key="2">
    <source>
        <dbReference type="ARBA" id="ARBA00022679"/>
    </source>
</evidence>
<feature type="compositionally biased region" description="Polar residues" evidence="7">
    <location>
        <begin position="600"/>
        <end position="614"/>
    </location>
</feature>
<feature type="compositionally biased region" description="Low complexity" evidence="7">
    <location>
        <begin position="868"/>
        <end position="877"/>
    </location>
</feature>
<keyword evidence="10" id="KW-1185">Reference proteome</keyword>
<evidence type="ECO:0000256" key="1">
    <source>
        <dbReference type="ARBA" id="ARBA00006529"/>
    </source>
</evidence>
<evidence type="ECO:0000256" key="4">
    <source>
        <dbReference type="ARBA" id="ARBA00022777"/>
    </source>
</evidence>
<organism evidence="9 10">
    <name type="scientific">Pisolithus tinctorius Marx 270</name>
    <dbReference type="NCBI Taxonomy" id="870435"/>
    <lineage>
        <taxon>Eukaryota</taxon>
        <taxon>Fungi</taxon>
        <taxon>Dikarya</taxon>
        <taxon>Basidiomycota</taxon>
        <taxon>Agaricomycotina</taxon>
        <taxon>Agaricomycetes</taxon>
        <taxon>Agaricomycetidae</taxon>
        <taxon>Boletales</taxon>
        <taxon>Sclerodermatineae</taxon>
        <taxon>Pisolithaceae</taxon>
        <taxon>Pisolithus</taxon>
    </lineage>
</organism>
<evidence type="ECO:0000256" key="5">
    <source>
        <dbReference type="ARBA" id="ARBA00022840"/>
    </source>
</evidence>
<feature type="region of interest" description="Disordered" evidence="7">
    <location>
        <begin position="1"/>
        <end position="175"/>
    </location>
</feature>
<dbReference type="PROSITE" id="PS50011">
    <property type="entry name" value="PROTEIN_KINASE_DOM"/>
    <property type="match status" value="1"/>
</dbReference>
<dbReference type="Pfam" id="PF00069">
    <property type="entry name" value="Pkinase"/>
    <property type="match status" value="1"/>
</dbReference>
<dbReference type="InParanoid" id="A0A0C3PJL8"/>
<dbReference type="SUPFAM" id="SSF56112">
    <property type="entry name" value="Protein kinase-like (PK-like)"/>
    <property type="match status" value="1"/>
</dbReference>
<dbReference type="SMART" id="SM00220">
    <property type="entry name" value="S_TKc"/>
    <property type="match status" value="1"/>
</dbReference>
<feature type="region of interest" description="Disordered" evidence="7">
    <location>
        <begin position="910"/>
        <end position="943"/>
    </location>
</feature>
<dbReference type="FunFam" id="1.10.510.10:FF:000182">
    <property type="entry name" value="MAP kinase kinase kinase mkh1"/>
    <property type="match status" value="1"/>
</dbReference>
<feature type="compositionally biased region" description="Polar residues" evidence="7">
    <location>
        <begin position="564"/>
        <end position="577"/>
    </location>
</feature>
<dbReference type="GO" id="GO:0004709">
    <property type="term" value="F:MAP kinase kinase kinase activity"/>
    <property type="evidence" value="ECO:0007669"/>
    <property type="project" value="UniProtKB-ARBA"/>
</dbReference>
<dbReference type="OrthoDB" id="266718at2759"/>
<feature type="compositionally biased region" description="Basic and acidic residues" evidence="7">
    <location>
        <begin position="378"/>
        <end position="388"/>
    </location>
</feature>
<feature type="compositionally biased region" description="Polar residues" evidence="7">
    <location>
        <begin position="743"/>
        <end position="762"/>
    </location>
</feature>
<dbReference type="InterPro" id="IPR008271">
    <property type="entry name" value="Ser/Thr_kinase_AS"/>
</dbReference>
<accession>A0A0C3PJL8</accession>
<keyword evidence="3 6" id="KW-0547">Nucleotide-binding</keyword>
<feature type="compositionally biased region" description="Polar residues" evidence="7">
    <location>
        <begin position="786"/>
        <end position="804"/>
    </location>
</feature>
<reference evidence="10" key="2">
    <citation type="submission" date="2015-01" db="EMBL/GenBank/DDBJ databases">
        <title>Evolutionary Origins and Diversification of the Mycorrhizal Mutualists.</title>
        <authorList>
            <consortium name="DOE Joint Genome Institute"/>
            <consortium name="Mycorrhizal Genomics Consortium"/>
            <person name="Kohler A."/>
            <person name="Kuo A."/>
            <person name="Nagy L.G."/>
            <person name="Floudas D."/>
            <person name="Copeland A."/>
            <person name="Barry K.W."/>
            <person name="Cichocki N."/>
            <person name="Veneault-Fourrey C."/>
            <person name="LaButti K."/>
            <person name="Lindquist E.A."/>
            <person name="Lipzen A."/>
            <person name="Lundell T."/>
            <person name="Morin E."/>
            <person name="Murat C."/>
            <person name="Riley R."/>
            <person name="Ohm R."/>
            <person name="Sun H."/>
            <person name="Tunlid A."/>
            <person name="Henrissat B."/>
            <person name="Grigoriev I.V."/>
            <person name="Hibbett D.S."/>
            <person name="Martin F."/>
        </authorList>
    </citation>
    <scope>NUCLEOTIDE SEQUENCE [LARGE SCALE GENOMIC DNA]</scope>
    <source>
        <strain evidence="10">Marx 270</strain>
    </source>
</reference>
<feature type="region of interest" description="Disordered" evidence="7">
    <location>
        <begin position="277"/>
        <end position="763"/>
    </location>
</feature>
<dbReference type="GO" id="GO:0000196">
    <property type="term" value="P:cell integrity MAPK cascade"/>
    <property type="evidence" value="ECO:0007669"/>
    <property type="project" value="UniProtKB-ARBA"/>
</dbReference>
<evidence type="ECO:0000259" key="8">
    <source>
        <dbReference type="PROSITE" id="PS50011"/>
    </source>
</evidence>
<dbReference type="PANTHER" id="PTHR48016:SF48">
    <property type="entry name" value="SERINE_THREONINE-PROTEIN KINASE BCK1_SLK1_SSP31"/>
    <property type="match status" value="1"/>
</dbReference>
<comment type="similarity">
    <text evidence="1">Belongs to the protein kinase superfamily. STE Ser/Thr protein kinase family. MAP kinase kinase kinase subfamily.</text>
</comment>
<dbReference type="STRING" id="870435.A0A0C3PJL8"/>
<sequence>MSEDNRSNHARGRRVLVLSNPDPGDSSSSEDDRRRVRPQPPTSDSSLHQPSPPPVPPSPYRPIKPGPPTPLTTDLPRHITSSHSNPTLSSPSSQSSNAVESTPPPSTPGQVVPPDIAAPSFTHDDGSSVNERTEVHHPNRLQKLSDKIWKSRRPSSHRPIEPESSGNSSSCRLPNSKSQGRAVVIMVTYDCHAYTAVDVTSPKSAAFIWERIFTELKIPDEDQSSEFAIYRTQVSKAALGEALSHESLFRLVRDHGDAEGSLKFLVCHPQARVQESSLPTSPVLSIPPPPSVFGPLVPRSKPSKSSRQESISSEDPAPDTGYEPSAVSDDFEDEHRSTIRPQQFAANFPRSFVSPSQGPRYDNRQPPSPASAKLSYSGDRRRKFEADHNQGIALPASPSPPVSEDVLTPPRQHVRRGSNAQDVEQTPRENDRSTDHADKEWSRNQPSPLGALSRWKISNQRRRGSPSTSDDLTSERWALPPKEQDSANNKSSTVMTRSSSFKKKVPRLDGPPVPRPRQPPRRSGGQPAPAGHMVAWKASDKPLKSAKSMDMLKVIPTGAPHLRTSPSRPQLHVSASTGLPIPIRPLPLTQPSAAEPASSEPGQSTRSFLQSPPANVSGAAYPSLSQESCSGPQTTSPSQQRYLKPIDASVAEPPREREIQRAYTGMHNPSHSTGSLSKFGETPLREEGYGVPTLPASLRPGAYSNTARSYDSPDTPRSPVGASGPRNTSTSSSIGSYSSSGTMVPSRQLSSSTGEDTLSESTFRPDDRDKLIWDLKSLVASQNAQQIDSSLQEDSIGSNDSYGTATEDLWSRRPISQMVHETDKNRLDASLQPSPRPALNVITQSHIANTRGVPPNFPPPPDYIPQLQPQPRQARPRTGLKGNTFEESTWARRPPPEDVFDRLEEFFPEHDLDKPVIDANSGGTSPTATEHAYGIPPDDRERLTGMRGKKSIRIVAEEHKRRIDRTSRVESTYSSNMIRKRSTKLWGGRLEEVTTSQKKPTYAKSLPESPSGGPRPIFKWVRGELIGKGTYGRVYLALNATTGEMIAVKQVEIPTTASDKNDSRQVNFVQALKMESETLKDLDHPHIVAYLGFEETPNFLSIFLEYVPGGSVGSCLRDHGKFDECVTKSFTAQILSGLAYLHSKNIIHRDLKADNILVEKTGICKISDFGISKRTDDDQGAFTAMQGTVFWMAPEVIGSQRGRGYNSKVDIWSVGCVVLEMWAGRRPWPDEDFFTVMYKVSHNGESPPIPSDVILSDLARDFKDRCFAVDPELRANAAELIKHPYLILPEGWTFNDFK</sequence>
<feature type="domain" description="Protein kinase" evidence="8">
    <location>
        <begin position="1020"/>
        <end position="1286"/>
    </location>
</feature>
<feature type="compositionally biased region" description="Basic and acidic residues" evidence="7">
    <location>
        <begin position="122"/>
        <end position="149"/>
    </location>
</feature>
<dbReference type="PROSITE" id="PS00107">
    <property type="entry name" value="PROTEIN_KINASE_ATP"/>
    <property type="match status" value="1"/>
</dbReference>
<protein>
    <recommendedName>
        <fullName evidence="8">Protein kinase domain-containing protein</fullName>
    </recommendedName>
</protein>
<dbReference type="InterPro" id="IPR050538">
    <property type="entry name" value="MAP_kinase_kinase_kinase"/>
</dbReference>
<feature type="compositionally biased region" description="Polar residues" evidence="7">
    <location>
        <begin position="667"/>
        <end position="676"/>
    </location>
</feature>
<dbReference type="Gene3D" id="1.10.510.10">
    <property type="entry name" value="Transferase(Phosphotransferase) domain 1"/>
    <property type="match status" value="1"/>
</dbReference>
<feature type="compositionally biased region" description="Polar residues" evidence="7">
    <location>
        <begin position="623"/>
        <end position="641"/>
    </location>
</feature>
<evidence type="ECO:0000256" key="3">
    <source>
        <dbReference type="ARBA" id="ARBA00022741"/>
    </source>
</evidence>
<feature type="region of interest" description="Disordered" evidence="7">
    <location>
        <begin position="786"/>
        <end position="807"/>
    </location>
</feature>
<feature type="compositionally biased region" description="Low complexity" evidence="7">
    <location>
        <begin position="728"/>
        <end position="742"/>
    </location>
</feature>
<dbReference type="InterPro" id="IPR000719">
    <property type="entry name" value="Prot_kinase_dom"/>
</dbReference>
<reference evidence="9 10" key="1">
    <citation type="submission" date="2014-04" db="EMBL/GenBank/DDBJ databases">
        <authorList>
            <consortium name="DOE Joint Genome Institute"/>
            <person name="Kuo A."/>
            <person name="Kohler A."/>
            <person name="Costa M.D."/>
            <person name="Nagy L.G."/>
            <person name="Floudas D."/>
            <person name="Copeland A."/>
            <person name="Barry K.W."/>
            <person name="Cichocki N."/>
            <person name="Veneault-Fourrey C."/>
            <person name="LaButti K."/>
            <person name="Lindquist E.A."/>
            <person name="Lipzen A."/>
            <person name="Lundell T."/>
            <person name="Morin E."/>
            <person name="Murat C."/>
            <person name="Sun H."/>
            <person name="Tunlid A."/>
            <person name="Henrissat B."/>
            <person name="Grigoriev I.V."/>
            <person name="Hibbett D.S."/>
            <person name="Martin F."/>
            <person name="Nordberg H.P."/>
            <person name="Cantor M.N."/>
            <person name="Hua S.X."/>
        </authorList>
    </citation>
    <scope>NUCLEOTIDE SEQUENCE [LARGE SCALE GENOMIC DNA]</scope>
    <source>
        <strain evidence="9 10">Marx 270</strain>
    </source>
</reference>
<name>A0A0C3PJL8_PISTI</name>